<dbReference type="FunFam" id="2.60.120.200:FF:000124">
    <property type="entry name" value="Galectin-4"/>
    <property type="match status" value="1"/>
</dbReference>
<dbReference type="SMART" id="SM00908">
    <property type="entry name" value="Gal-bind_lectin"/>
    <property type="match status" value="2"/>
</dbReference>
<evidence type="ECO:0000313" key="5">
    <source>
        <dbReference type="Ensembl" id="ENSPTXP00000017997.1"/>
    </source>
</evidence>
<dbReference type="InterPro" id="IPR001079">
    <property type="entry name" value="Galectin_CRD"/>
</dbReference>
<reference evidence="5" key="1">
    <citation type="submission" date="2025-08" db="UniProtKB">
        <authorList>
            <consortium name="Ensembl"/>
        </authorList>
    </citation>
    <scope>IDENTIFICATION</scope>
</reference>
<accession>A0A670Z1S9</accession>
<evidence type="ECO:0000259" key="4">
    <source>
        <dbReference type="PROSITE" id="PS51304"/>
    </source>
</evidence>
<dbReference type="AlphaFoldDB" id="A0A670Z1S9"/>
<dbReference type="OMA" id="PLERIHW"/>
<dbReference type="PANTHER" id="PTHR11346">
    <property type="entry name" value="GALECTIN"/>
    <property type="match status" value="1"/>
</dbReference>
<evidence type="ECO:0000256" key="3">
    <source>
        <dbReference type="RuleBase" id="RU102079"/>
    </source>
</evidence>
<protein>
    <recommendedName>
        <fullName evidence="3">Galectin</fullName>
    </recommendedName>
</protein>
<dbReference type="GeneTree" id="ENSGT00940000160378"/>
<sequence>MSVYMQGTVPEHNRTWVYFQVEFACGQQKGGDVPLHFRSHINGETVGFSTLQDGRWGKEEKLMNPFQKGKHFEVLWIVHNFGYQVLVNRNTLCNYNHRIPPQNIRVISIDGNLELQSLSVMGGQLAGTKELNGWTGGAKCNLDSCLFQPVPYTGDIPGGLETNRTITVRGFIPENATRFEINLTVGNNIALHLNSHMKPQRYLVYNYYLNGTWGAEKNDLPFNPFQLGQYFEILICCDRHKFKVYTSGRHLFNLAHHYALTRQICTLEIKGDVTLSYINY</sequence>
<keyword evidence="6" id="KW-1185">Reference proteome</keyword>
<organism evidence="5 6">
    <name type="scientific">Pseudonaja textilis</name>
    <name type="common">Eastern brown snake</name>
    <dbReference type="NCBI Taxonomy" id="8673"/>
    <lineage>
        <taxon>Eukaryota</taxon>
        <taxon>Metazoa</taxon>
        <taxon>Chordata</taxon>
        <taxon>Craniata</taxon>
        <taxon>Vertebrata</taxon>
        <taxon>Euteleostomi</taxon>
        <taxon>Lepidosauria</taxon>
        <taxon>Squamata</taxon>
        <taxon>Bifurcata</taxon>
        <taxon>Unidentata</taxon>
        <taxon>Episquamata</taxon>
        <taxon>Toxicofera</taxon>
        <taxon>Serpentes</taxon>
        <taxon>Colubroidea</taxon>
        <taxon>Elapidae</taxon>
        <taxon>Hydrophiinae</taxon>
        <taxon>Pseudonaja</taxon>
    </lineage>
</organism>
<dbReference type="InterPro" id="IPR044156">
    <property type="entry name" value="Galectin-like"/>
</dbReference>
<dbReference type="PROSITE" id="PS51304">
    <property type="entry name" value="GALECTIN"/>
    <property type="match status" value="2"/>
</dbReference>
<feature type="domain" description="Galectin" evidence="4">
    <location>
        <begin position="1"/>
        <end position="121"/>
    </location>
</feature>
<reference evidence="5" key="2">
    <citation type="submission" date="2025-09" db="UniProtKB">
        <authorList>
            <consortium name="Ensembl"/>
        </authorList>
    </citation>
    <scope>IDENTIFICATION</scope>
</reference>
<dbReference type="Pfam" id="PF00337">
    <property type="entry name" value="Gal-bind_lectin"/>
    <property type="match status" value="2"/>
</dbReference>
<evidence type="ECO:0000313" key="6">
    <source>
        <dbReference type="Proteomes" id="UP000472273"/>
    </source>
</evidence>
<dbReference type="Ensembl" id="ENSPTXT00000018538.1">
    <property type="protein sequence ID" value="ENSPTXP00000017997.1"/>
    <property type="gene ID" value="ENSPTXG00000012361.1"/>
</dbReference>
<dbReference type="GO" id="GO:0030246">
    <property type="term" value="F:carbohydrate binding"/>
    <property type="evidence" value="ECO:0007669"/>
    <property type="project" value="UniProtKB-UniRule"/>
</dbReference>
<feature type="domain" description="Galectin" evidence="4">
    <location>
        <begin position="152"/>
        <end position="280"/>
    </location>
</feature>
<keyword evidence="1 3" id="KW-0430">Lectin</keyword>
<proteinExistence type="predicted"/>
<dbReference type="CDD" id="cd00070">
    <property type="entry name" value="GLECT"/>
    <property type="match status" value="2"/>
</dbReference>
<evidence type="ECO:0000256" key="1">
    <source>
        <dbReference type="ARBA" id="ARBA00022734"/>
    </source>
</evidence>
<name>A0A670Z1S9_PSETE</name>
<dbReference type="PANTHER" id="PTHR11346:SF32">
    <property type="entry name" value="GALECTIN-4"/>
    <property type="match status" value="1"/>
</dbReference>
<dbReference type="SMART" id="SM00276">
    <property type="entry name" value="GLECT"/>
    <property type="match status" value="2"/>
</dbReference>
<dbReference type="SUPFAM" id="SSF49899">
    <property type="entry name" value="Concanavalin A-like lectins/glucanases"/>
    <property type="match status" value="2"/>
</dbReference>
<dbReference type="InterPro" id="IPR013320">
    <property type="entry name" value="ConA-like_dom_sf"/>
</dbReference>
<evidence type="ECO:0000256" key="2">
    <source>
        <dbReference type="ARBA" id="ARBA00022737"/>
    </source>
</evidence>
<dbReference type="Gene3D" id="2.60.120.200">
    <property type="match status" value="2"/>
</dbReference>
<keyword evidence="2" id="KW-0677">Repeat</keyword>
<dbReference type="Proteomes" id="UP000472273">
    <property type="component" value="Unplaced"/>
</dbReference>